<gene>
    <name evidence="2" type="ORF">PIB30_016178</name>
</gene>
<evidence type="ECO:0000256" key="1">
    <source>
        <dbReference type="SAM" id="MobiDB-lite"/>
    </source>
</evidence>
<accession>A0ABU6U677</accession>
<comment type="caution">
    <text evidence="2">The sequence shown here is derived from an EMBL/GenBank/DDBJ whole genome shotgun (WGS) entry which is preliminary data.</text>
</comment>
<feature type="compositionally biased region" description="Basic and acidic residues" evidence="1">
    <location>
        <begin position="53"/>
        <end position="70"/>
    </location>
</feature>
<keyword evidence="3" id="KW-1185">Reference proteome</keyword>
<sequence length="209" mass="24275">MVSTGGGVSTTTSYRPFRLPQSENGPNPQSNAEGNQNQRIDEEEVSPLANEVHSFDDHVDRSFEASDARNSRGRKNAKPWTVDIIAANGTIKEREKMTVAQAMKPLHGTKETFYFDDQSETIKGMMLQSLGNSWKEARNRLFHEYYDPRKTLEKNVDARLGGIDEDHWRRFLRYHLRLDIKEKCRKNTVNRSKQLYTHMRFQKPDEAEK</sequence>
<organism evidence="2 3">
    <name type="scientific">Stylosanthes scabra</name>
    <dbReference type="NCBI Taxonomy" id="79078"/>
    <lineage>
        <taxon>Eukaryota</taxon>
        <taxon>Viridiplantae</taxon>
        <taxon>Streptophyta</taxon>
        <taxon>Embryophyta</taxon>
        <taxon>Tracheophyta</taxon>
        <taxon>Spermatophyta</taxon>
        <taxon>Magnoliopsida</taxon>
        <taxon>eudicotyledons</taxon>
        <taxon>Gunneridae</taxon>
        <taxon>Pentapetalae</taxon>
        <taxon>rosids</taxon>
        <taxon>fabids</taxon>
        <taxon>Fabales</taxon>
        <taxon>Fabaceae</taxon>
        <taxon>Papilionoideae</taxon>
        <taxon>50 kb inversion clade</taxon>
        <taxon>dalbergioids sensu lato</taxon>
        <taxon>Dalbergieae</taxon>
        <taxon>Pterocarpus clade</taxon>
        <taxon>Stylosanthes</taxon>
    </lineage>
</organism>
<proteinExistence type="predicted"/>
<feature type="compositionally biased region" description="Polar residues" evidence="1">
    <location>
        <begin position="21"/>
        <end position="38"/>
    </location>
</feature>
<feature type="region of interest" description="Disordered" evidence="1">
    <location>
        <begin position="1"/>
        <end position="76"/>
    </location>
</feature>
<name>A0ABU6U677_9FABA</name>
<protein>
    <submittedName>
        <fullName evidence="2">Uncharacterized protein</fullName>
    </submittedName>
</protein>
<dbReference type="Proteomes" id="UP001341840">
    <property type="component" value="Unassembled WGS sequence"/>
</dbReference>
<evidence type="ECO:0000313" key="2">
    <source>
        <dbReference type="EMBL" id="MED6156632.1"/>
    </source>
</evidence>
<evidence type="ECO:0000313" key="3">
    <source>
        <dbReference type="Proteomes" id="UP001341840"/>
    </source>
</evidence>
<dbReference type="EMBL" id="JASCZI010120874">
    <property type="protein sequence ID" value="MED6156632.1"/>
    <property type="molecule type" value="Genomic_DNA"/>
</dbReference>
<reference evidence="2 3" key="1">
    <citation type="journal article" date="2023" name="Plants (Basel)">
        <title>Bridging the Gap: Combining Genomics and Transcriptomics Approaches to Understand Stylosanthes scabra, an Orphan Legume from the Brazilian Caatinga.</title>
        <authorList>
            <person name="Ferreira-Neto J.R.C."/>
            <person name="da Silva M.D."/>
            <person name="Binneck E."/>
            <person name="de Melo N.F."/>
            <person name="da Silva R.H."/>
            <person name="de Melo A.L.T.M."/>
            <person name="Pandolfi V."/>
            <person name="Bustamante F.O."/>
            <person name="Brasileiro-Vidal A.C."/>
            <person name="Benko-Iseppon A.M."/>
        </authorList>
    </citation>
    <scope>NUCLEOTIDE SEQUENCE [LARGE SCALE GENOMIC DNA]</scope>
    <source>
        <tissue evidence="2">Leaves</tissue>
    </source>
</reference>